<dbReference type="InterPro" id="IPR011990">
    <property type="entry name" value="TPR-like_helical_dom_sf"/>
</dbReference>
<proteinExistence type="predicted"/>
<protein>
    <submittedName>
        <fullName evidence="3">Pentatricopeptide repeat-containing protein</fullName>
    </submittedName>
</protein>
<dbReference type="FunFam" id="1.25.40.10:FF:001174">
    <property type="entry name" value="Pentatricopeptide repeat-containing protein At3g49740"/>
    <property type="match status" value="1"/>
</dbReference>
<evidence type="ECO:0000256" key="1">
    <source>
        <dbReference type="ARBA" id="ARBA00022737"/>
    </source>
</evidence>
<dbReference type="InterPro" id="IPR046960">
    <property type="entry name" value="PPR_At4g14850-like_plant"/>
</dbReference>
<sequence>MKGLLKLNQMLADLIRSNHHTQSFTLFVIAHSTSTPDHYTLSAALTAAANARHITFGAQLHAHAVRTGLWAHSHVANSLLSLYAKTHDLASVERAFTEIHCPDAYSWTTLLSACAKLAPVTHALQLFDQIPKRHAAVWNAIITGCADKGHEGLAFNLFRDMQKMGVKADKYTFATVLSMCSWELLDYGRHVHSVVIKSAGCQAQAQAIKMGLIGCVAVNNAMLTMYSGFGEVYEVRDIFERMEERDVVSWNIMISTFLQENLEEEAILSYLKMRREGIEPDEYTYGSLLFATDSLQVVEMIHSLLCTSGLVKIEVLNVLVSAYCRHRKMKSAFQIFSAVPYKNLISWNSIISGFLMNGHPLQGFEQFSALLRAQIKPNAYSLSLVLSICSSMSAMSHGKQIHAPAEYDGGPTQIPILNKLGHRSKERSDNGFDRMHVVDDFASDKSQVAVTVD</sequence>
<gene>
    <name evidence="3" type="ORF">HKW66_Vig0187190</name>
</gene>
<dbReference type="AlphaFoldDB" id="A0A8T0KW86"/>
<evidence type="ECO:0000313" key="3">
    <source>
        <dbReference type="EMBL" id="KAG2403432.1"/>
    </source>
</evidence>
<dbReference type="FunFam" id="1.25.40.10:FF:000196">
    <property type="entry name" value="Pentatricopeptide repeat-containing protein At4g14850"/>
    <property type="match status" value="1"/>
</dbReference>
<dbReference type="Gene3D" id="1.25.40.10">
    <property type="entry name" value="Tetratricopeptide repeat domain"/>
    <property type="match status" value="3"/>
</dbReference>
<dbReference type="GO" id="GO:0003723">
    <property type="term" value="F:RNA binding"/>
    <property type="evidence" value="ECO:0007669"/>
    <property type="project" value="InterPro"/>
</dbReference>
<feature type="repeat" description="PPR" evidence="2">
    <location>
        <begin position="134"/>
        <end position="168"/>
    </location>
</feature>
<name>A0A8T0KW86_PHAAN</name>
<feature type="repeat" description="PPR" evidence="2">
    <location>
        <begin position="343"/>
        <end position="377"/>
    </location>
</feature>
<dbReference type="NCBIfam" id="TIGR00756">
    <property type="entry name" value="PPR"/>
    <property type="match status" value="2"/>
</dbReference>
<dbReference type="PANTHER" id="PTHR47926">
    <property type="entry name" value="PENTATRICOPEPTIDE REPEAT-CONTAINING PROTEIN"/>
    <property type="match status" value="1"/>
</dbReference>
<dbReference type="Pfam" id="PF01535">
    <property type="entry name" value="PPR"/>
    <property type="match status" value="3"/>
</dbReference>
<organism evidence="3 4">
    <name type="scientific">Phaseolus angularis</name>
    <name type="common">Azuki bean</name>
    <name type="synonym">Vigna angularis</name>
    <dbReference type="NCBI Taxonomy" id="3914"/>
    <lineage>
        <taxon>Eukaryota</taxon>
        <taxon>Viridiplantae</taxon>
        <taxon>Streptophyta</taxon>
        <taxon>Embryophyta</taxon>
        <taxon>Tracheophyta</taxon>
        <taxon>Spermatophyta</taxon>
        <taxon>Magnoliopsida</taxon>
        <taxon>eudicotyledons</taxon>
        <taxon>Gunneridae</taxon>
        <taxon>Pentapetalae</taxon>
        <taxon>rosids</taxon>
        <taxon>fabids</taxon>
        <taxon>Fabales</taxon>
        <taxon>Fabaceae</taxon>
        <taxon>Papilionoideae</taxon>
        <taxon>50 kb inversion clade</taxon>
        <taxon>NPAAA clade</taxon>
        <taxon>indigoferoid/millettioid clade</taxon>
        <taxon>Phaseoleae</taxon>
        <taxon>Vigna</taxon>
    </lineage>
</organism>
<feature type="repeat" description="PPR" evidence="2">
    <location>
        <begin position="246"/>
        <end position="280"/>
    </location>
</feature>
<dbReference type="Proteomes" id="UP000743370">
    <property type="component" value="Unassembled WGS sequence"/>
</dbReference>
<accession>A0A8T0KW86</accession>
<keyword evidence="1" id="KW-0677">Repeat</keyword>
<reference evidence="3 4" key="1">
    <citation type="submission" date="2020-05" db="EMBL/GenBank/DDBJ databases">
        <title>Vigna angularis (adzuki bean) Var. LongXiaoDou No. 4 denovo assembly.</title>
        <authorList>
            <person name="Xiang H."/>
        </authorList>
    </citation>
    <scope>NUCLEOTIDE SEQUENCE [LARGE SCALE GENOMIC DNA]</scope>
    <source>
        <tissue evidence="3">Leaf</tissue>
    </source>
</reference>
<dbReference type="PANTHER" id="PTHR47926:SF347">
    <property type="entry name" value="PENTATRICOPEPTIDE REPEAT-CONTAINING PROTEIN"/>
    <property type="match status" value="1"/>
</dbReference>
<dbReference type="PROSITE" id="PS51375">
    <property type="entry name" value="PPR"/>
    <property type="match status" value="3"/>
</dbReference>
<dbReference type="InterPro" id="IPR002885">
    <property type="entry name" value="PPR_rpt"/>
</dbReference>
<comment type="caution">
    <text evidence="3">The sequence shown here is derived from an EMBL/GenBank/DDBJ whole genome shotgun (WGS) entry which is preliminary data.</text>
</comment>
<dbReference type="Pfam" id="PF13041">
    <property type="entry name" value="PPR_2"/>
    <property type="match status" value="2"/>
</dbReference>
<evidence type="ECO:0000256" key="2">
    <source>
        <dbReference type="PROSITE-ProRule" id="PRU00708"/>
    </source>
</evidence>
<dbReference type="GO" id="GO:0009451">
    <property type="term" value="P:RNA modification"/>
    <property type="evidence" value="ECO:0007669"/>
    <property type="project" value="InterPro"/>
</dbReference>
<dbReference type="EMBL" id="JABFOF010000003">
    <property type="protein sequence ID" value="KAG2403432.1"/>
    <property type="molecule type" value="Genomic_DNA"/>
</dbReference>
<evidence type="ECO:0000313" key="4">
    <source>
        <dbReference type="Proteomes" id="UP000743370"/>
    </source>
</evidence>